<dbReference type="PRINTS" id="PR00455">
    <property type="entry name" value="HTHTETR"/>
</dbReference>
<dbReference type="InterPro" id="IPR009057">
    <property type="entry name" value="Homeodomain-like_sf"/>
</dbReference>
<dbReference type="InterPro" id="IPR001647">
    <property type="entry name" value="HTH_TetR"/>
</dbReference>
<dbReference type="PRINTS" id="PR00400">
    <property type="entry name" value="TETREPRESSOR"/>
</dbReference>
<dbReference type="SUPFAM" id="SSF46689">
    <property type="entry name" value="Homeodomain-like"/>
    <property type="match status" value="1"/>
</dbReference>
<keyword evidence="8" id="KW-1185">Reference proteome</keyword>
<dbReference type="RefSeq" id="WP_144746908.1">
    <property type="nucleotide sequence ID" value="NZ_VMNW02000015.1"/>
</dbReference>
<dbReference type="EMBL" id="VMNW02000015">
    <property type="protein sequence ID" value="KAA9161836.1"/>
    <property type="molecule type" value="Genomic_DNA"/>
</dbReference>
<evidence type="ECO:0000256" key="1">
    <source>
        <dbReference type="ARBA" id="ARBA00022491"/>
    </source>
</evidence>
<organism evidence="7 8">
    <name type="scientific">Amycolatopsis acidicola</name>
    <dbReference type="NCBI Taxonomy" id="2596893"/>
    <lineage>
        <taxon>Bacteria</taxon>
        <taxon>Bacillati</taxon>
        <taxon>Actinomycetota</taxon>
        <taxon>Actinomycetes</taxon>
        <taxon>Pseudonocardiales</taxon>
        <taxon>Pseudonocardiaceae</taxon>
        <taxon>Amycolatopsis</taxon>
    </lineage>
</organism>
<evidence type="ECO:0000256" key="2">
    <source>
        <dbReference type="ARBA" id="ARBA00023015"/>
    </source>
</evidence>
<keyword evidence="2" id="KW-0805">Transcription regulation</keyword>
<proteinExistence type="predicted"/>
<dbReference type="GO" id="GO:0000976">
    <property type="term" value="F:transcription cis-regulatory region binding"/>
    <property type="evidence" value="ECO:0007669"/>
    <property type="project" value="TreeGrafter"/>
</dbReference>
<keyword evidence="3 5" id="KW-0238">DNA-binding</keyword>
<dbReference type="InterPro" id="IPR036271">
    <property type="entry name" value="Tet_transcr_reg_TetR-rel_C_sf"/>
</dbReference>
<dbReference type="Pfam" id="PF02909">
    <property type="entry name" value="TetR_C_1"/>
    <property type="match status" value="1"/>
</dbReference>
<dbReference type="Proteomes" id="UP000319769">
    <property type="component" value="Unassembled WGS sequence"/>
</dbReference>
<protein>
    <submittedName>
        <fullName evidence="7">TetR family transcriptional regulator</fullName>
    </submittedName>
</protein>
<reference evidence="7" key="1">
    <citation type="submission" date="2019-09" db="EMBL/GenBank/DDBJ databases">
        <authorList>
            <person name="Teo W.F.A."/>
            <person name="Duangmal K."/>
        </authorList>
    </citation>
    <scope>NUCLEOTIDE SEQUENCE [LARGE SCALE GENOMIC DNA]</scope>
    <source>
        <strain evidence="7">K81G1</strain>
    </source>
</reference>
<feature type="domain" description="HTH tetR-type" evidence="6">
    <location>
        <begin position="5"/>
        <end position="65"/>
    </location>
</feature>
<evidence type="ECO:0000256" key="3">
    <source>
        <dbReference type="ARBA" id="ARBA00023125"/>
    </source>
</evidence>
<dbReference type="PANTHER" id="PTHR30055">
    <property type="entry name" value="HTH-TYPE TRANSCRIPTIONAL REGULATOR RUTR"/>
    <property type="match status" value="1"/>
</dbReference>
<dbReference type="InterPro" id="IPR050109">
    <property type="entry name" value="HTH-type_TetR-like_transc_reg"/>
</dbReference>
<dbReference type="OrthoDB" id="329481at2"/>
<dbReference type="SUPFAM" id="SSF48498">
    <property type="entry name" value="Tetracyclin repressor-like, C-terminal domain"/>
    <property type="match status" value="1"/>
</dbReference>
<accession>A0A5N0V600</accession>
<keyword evidence="1" id="KW-0678">Repressor</keyword>
<comment type="caution">
    <text evidence="7">The sequence shown here is derived from an EMBL/GenBank/DDBJ whole genome shotgun (WGS) entry which is preliminary data.</text>
</comment>
<dbReference type="GO" id="GO:0045892">
    <property type="term" value="P:negative regulation of DNA-templated transcription"/>
    <property type="evidence" value="ECO:0007669"/>
    <property type="project" value="InterPro"/>
</dbReference>
<dbReference type="Gene3D" id="1.10.357.10">
    <property type="entry name" value="Tetracycline Repressor, domain 2"/>
    <property type="match status" value="1"/>
</dbReference>
<dbReference type="GO" id="GO:0046677">
    <property type="term" value="P:response to antibiotic"/>
    <property type="evidence" value="ECO:0007669"/>
    <property type="project" value="InterPro"/>
</dbReference>
<evidence type="ECO:0000256" key="4">
    <source>
        <dbReference type="ARBA" id="ARBA00023163"/>
    </source>
</evidence>
<name>A0A5N0V600_9PSEU</name>
<dbReference type="Pfam" id="PF00440">
    <property type="entry name" value="TetR_N"/>
    <property type="match status" value="1"/>
</dbReference>
<feature type="DNA-binding region" description="H-T-H motif" evidence="5">
    <location>
        <begin position="28"/>
        <end position="47"/>
    </location>
</feature>
<dbReference type="GO" id="GO:0003700">
    <property type="term" value="F:DNA-binding transcription factor activity"/>
    <property type="evidence" value="ECO:0007669"/>
    <property type="project" value="TreeGrafter"/>
</dbReference>
<sequence length="212" mass="23162">MPRETLSREKVLDAALRLADRNGLAGLSMRKLATELGVEAMSLYNHVKNKRDLLDGVAARVFESIQLPDEARPWQERLRELAHATFDAFNAHPVVAQALAADEVKPLSRGGLRLIDAMLGALLDAGLSEQHAARGYRSLLGMVFGAVLVGTSASAGETAAPPVEWFRRNASEREVPHLHRVLPALVEVDCVQDFEFQLELFLNGLANSGRCS</sequence>
<gene>
    <name evidence="7" type="ORF">FPZ12_013310</name>
</gene>
<evidence type="ECO:0000313" key="8">
    <source>
        <dbReference type="Proteomes" id="UP000319769"/>
    </source>
</evidence>
<dbReference type="InterPro" id="IPR004111">
    <property type="entry name" value="Repressor_TetR_C"/>
</dbReference>
<dbReference type="PROSITE" id="PS50977">
    <property type="entry name" value="HTH_TETR_2"/>
    <property type="match status" value="1"/>
</dbReference>
<evidence type="ECO:0000259" key="6">
    <source>
        <dbReference type="PROSITE" id="PS50977"/>
    </source>
</evidence>
<evidence type="ECO:0000313" key="7">
    <source>
        <dbReference type="EMBL" id="KAA9161836.1"/>
    </source>
</evidence>
<keyword evidence="4" id="KW-0804">Transcription</keyword>
<evidence type="ECO:0000256" key="5">
    <source>
        <dbReference type="PROSITE-ProRule" id="PRU00335"/>
    </source>
</evidence>
<dbReference type="AlphaFoldDB" id="A0A5N0V600"/>
<dbReference type="InterPro" id="IPR003012">
    <property type="entry name" value="Tet_transcr_reg_TetR"/>
</dbReference>
<dbReference type="PANTHER" id="PTHR30055:SF151">
    <property type="entry name" value="TRANSCRIPTIONAL REGULATORY PROTEIN"/>
    <property type="match status" value="1"/>
</dbReference>